<keyword evidence="3" id="KW-1185">Reference proteome</keyword>
<reference evidence="2 3" key="1">
    <citation type="journal article" date="2023" name="IMA Fungus">
        <title>Comparative genomic study of the Penicillium genus elucidates a diverse pangenome and 15 lateral gene transfer events.</title>
        <authorList>
            <person name="Petersen C."/>
            <person name="Sorensen T."/>
            <person name="Nielsen M.R."/>
            <person name="Sondergaard T.E."/>
            <person name="Sorensen J.L."/>
            <person name="Fitzpatrick D.A."/>
            <person name="Frisvad J.C."/>
            <person name="Nielsen K.L."/>
        </authorList>
    </citation>
    <scope>NUCLEOTIDE SEQUENCE [LARGE SCALE GENOMIC DNA]</scope>
    <source>
        <strain evidence="2 3">IBT 29057</strain>
    </source>
</reference>
<feature type="compositionally biased region" description="Low complexity" evidence="1">
    <location>
        <begin position="237"/>
        <end position="293"/>
    </location>
</feature>
<proteinExistence type="predicted"/>
<dbReference type="Proteomes" id="UP001216150">
    <property type="component" value="Unassembled WGS sequence"/>
</dbReference>
<evidence type="ECO:0000313" key="2">
    <source>
        <dbReference type="EMBL" id="KAJ5589781.1"/>
    </source>
</evidence>
<gene>
    <name evidence="2" type="ORF">N7450_003753</name>
</gene>
<sequence>MPDILQDVRFLAPGEASQQSKADWIDSSAGTVNLFYWPTDQPYEYPTTHFDSHLDYTFTSPSVYMIVDKIYGTNPAGEIAVSTIVPNISATHQLTLNDLRTDCPQTEPASVIATKIPGGPCDPILAAPKKVKSWASPCGACENFGLFDPPYAVPPLSGGLVPVTTTTTEPTPQTTTAIASATQTATTEEITASATPQSTSASETATNSEAVTLTESSGSYVGTIPVTIPSSALQSPSEATTASSTSSDASTTSETDTGDSSGVSSIPSPDSSSSSVLSSSSSAGAAPSSSTPAAFSAATKLPRSLVWMTSLVIGGCLL</sequence>
<feature type="region of interest" description="Disordered" evidence="1">
    <location>
        <begin position="230"/>
        <end position="293"/>
    </location>
</feature>
<evidence type="ECO:0000256" key="1">
    <source>
        <dbReference type="SAM" id="MobiDB-lite"/>
    </source>
</evidence>
<protein>
    <submittedName>
        <fullName evidence="2">Uncharacterized protein</fullName>
    </submittedName>
</protein>
<feature type="region of interest" description="Disordered" evidence="1">
    <location>
        <begin position="167"/>
        <end position="209"/>
    </location>
</feature>
<dbReference type="EMBL" id="JAQJAC010000003">
    <property type="protein sequence ID" value="KAJ5589781.1"/>
    <property type="molecule type" value="Genomic_DNA"/>
</dbReference>
<name>A0AAD6DNS0_9EURO</name>
<accession>A0AAD6DNS0</accession>
<evidence type="ECO:0000313" key="3">
    <source>
        <dbReference type="Proteomes" id="UP001216150"/>
    </source>
</evidence>
<organism evidence="2 3">
    <name type="scientific">Penicillium hetheringtonii</name>
    <dbReference type="NCBI Taxonomy" id="911720"/>
    <lineage>
        <taxon>Eukaryota</taxon>
        <taxon>Fungi</taxon>
        <taxon>Dikarya</taxon>
        <taxon>Ascomycota</taxon>
        <taxon>Pezizomycotina</taxon>
        <taxon>Eurotiomycetes</taxon>
        <taxon>Eurotiomycetidae</taxon>
        <taxon>Eurotiales</taxon>
        <taxon>Aspergillaceae</taxon>
        <taxon>Penicillium</taxon>
    </lineage>
</organism>
<comment type="caution">
    <text evidence="2">The sequence shown here is derived from an EMBL/GenBank/DDBJ whole genome shotgun (WGS) entry which is preliminary data.</text>
</comment>
<dbReference type="AlphaFoldDB" id="A0AAD6DNS0"/>